<keyword evidence="6 8" id="KW-0472">Membrane</keyword>
<evidence type="ECO:0000256" key="5">
    <source>
        <dbReference type="ARBA" id="ARBA00023077"/>
    </source>
</evidence>
<dbReference type="Gene3D" id="2.40.170.20">
    <property type="entry name" value="TonB-dependent receptor, beta-barrel domain"/>
    <property type="match status" value="1"/>
</dbReference>
<organism evidence="13 14">
    <name type="scientific">Luteimonas lutimaris</name>
    <dbReference type="NCBI Taxonomy" id="698645"/>
    <lineage>
        <taxon>Bacteria</taxon>
        <taxon>Pseudomonadati</taxon>
        <taxon>Pseudomonadota</taxon>
        <taxon>Gammaproteobacteria</taxon>
        <taxon>Lysobacterales</taxon>
        <taxon>Lysobacteraceae</taxon>
        <taxon>Luteimonas</taxon>
    </lineage>
</organism>
<keyword evidence="5 9" id="KW-0798">TonB box</keyword>
<sequence>MTLQIHRLHGAILAALAASPLALAVAQDARAQDAEPAGQPTTLDRIEVTGSRIPRAEIENEQPIITISRAQIEEQGFNSVADILQNLTSSGSPAISRSMALSSGEDVGGYFVDLRNLGPQRTLVLLNGKRLGVSSAGLQDLGQVPMSAIERIEVLKDGASSNYGSDAIAGVINVITRRNFEGAEFNGYVGAFDEGEAKQNYSLTMGASNDRGGVTISAEYAKDDPVYGKDREFSKYGNSPDIPYDGWSLVSQNGVWIGPLGADGAPVGGPCPSGYCTLDRGTDPRNPANYHDLTLAERANANEQMMVQTGVERKSLFVSGFYDISDSIRFTTDIGYNRRTTDQQIAGYPGQYYYGLISADSYFNPSPGDDQAWFRRFWEVPRTTENQLDTFRVTLGLEGTLEFGEDRLWNWDVGFLSNENTNNKQNHGDAYLPALQAAIGPSFYNAETGRVECGTAADPIAYGGALGAGECIPFNPLLPFGEAGDGSLANPTLQQFLFPEYHDHGTTRTTDYTANLAGTLFSLPAGDLGLAVGVEHRREQGRFVPDAVNQVGQSTGLPATTTAGSYDLDEAYVELEIPVLADVPGARELTFNVASRYSDYSNFGNTVNNKFQMRWRPMDGLLVRATYAEGFRAPSIEDLYGGTGGTYAFYIDPCQAGYAGAGNARCAQDGVPADYVQLGQGNIPCTAVPCQTNNQFVTGSNPDLTAELAESKTAGIVWSPKWVDGLDFTLDWYKVTIDSAIVAESPTTILNDCYLNNIESRCATIQRSANNHSVTSIFLGLRNIGTIETEGYDLGVNYRLPEFAIGQFNLKWQTSYTSVFDQRADQEPDTRYVGFVGTPGVFRVRSNFGLDWSRGDYSLSYMARYYSGMKEECASDPRKPCSDPDHVDVYGNPQPQNRTGSNVFHDLQFAVKLPWNATASLGANNIFDHMGPQMYSQPNSSFAYYGGFDIGRFWYLKYQQRF</sequence>
<dbReference type="Proteomes" id="UP001501727">
    <property type="component" value="Unassembled WGS sequence"/>
</dbReference>
<dbReference type="InterPro" id="IPR039426">
    <property type="entry name" value="TonB-dep_rcpt-like"/>
</dbReference>
<keyword evidence="7 8" id="KW-0998">Cell outer membrane</keyword>
<comment type="caution">
    <text evidence="13">The sequence shown here is derived from an EMBL/GenBank/DDBJ whole genome shotgun (WGS) entry which is preliminary data.</text>
</comment>
<protein>
    <submittedName>
        <fullName evidence="13">TonB-dependent receptor</fullName>
    </submittedName>
</protein>
<dbReference type="PROSITE" id="PS52016">
    <property type="entry name" value="TONB_DEPENDENT_REC_3"/>
    <property type="match status" value="1"/>
</dbReference>
<keyword evidence="13" id="KW-0675">Receptor</keyword>
<dbReference type="InterPro" id="IPR036942">
    <property type="entry name" value="Beta-barrel_TonB_sf"/>
</dbReference>
<keyword evidence="4 8" id="KW-0812">Transmembrane</keyword>
<evidence type="ECO:0000256" key="3">
    <source>
        <dbReference type="ARBA" id="ARBA00022452"/>
    </source>
</evidence>
<dbReference type="RefSeq" id="WP_344758632.1">
    <property type="nucleotide sequence ID" value="NZ_BAAAZU010000003.1"/>
</dbReference>
<evidence type="ECO:0000256" key="1">
    <source>
        <dbReference type="ARBA" id="ARBA00004571"/>
    </source>
</evidence>
<feature type="domain" description="TonB-dependent receptor plug" evidence="12">
    <location>
        <begin position="59"/>
        <end position="171"/>
    </location>
</feature>
<evidence type="ECO:0000313" key="13">
    <source>
        <dbReference type="EMBL" id="GAA3917076.1"/>
    </source>
</evidence>
<keyword evidence="3 8" id="KW-1134">Transmembrane beta strand</keyword>
<name>A0ABP7M7P4_9GAMM</name>
<comment type="subcellular location">
    <subcellularLocation>
        <location evidence="1 8">Cell outer membrane</location>
        <topology evidence="1 8">Multi-pass membrane protein</topology>
    </subcellularLocation>
</comment>
<dbReference type="PANTHER" id="PTHR47234">
    <property type="match status" value="1"/>
</dbReference>
<feature type="chain" id="PRO_5046650539" evidence="10">
    <location>
        <begin position="25"/>
        <end position="962"/>
    </location>
</feature>
<dbReference type="SUPFAM" id="SSF56935">
    <property type="entry name" value="Porins"/>
    <property type="match status" value="1"/>
</dbReference>
<dbReference type="EMBL" id="BAAAZU010000003">
    <property type="protein sequence ID" value="GAA3917076.1"/>
    <property type="molecule type" value="Genomic_DNA"/>
</dbReference>
<accession>A0ABP7M7P4</accession>
<comment type="similarity">
    <text evidence="8 9">Belongs to the TonB-dependent receptor family.</text>
</comment>
<dbReference type="Pfam" id="PF07715">
    <property type="entry name" value="Plug"/>
    <property type="match status" value="1"/>
</dbReference>
<evidence type="ECO:0000256" key="6">
    <source>
        <dbReference type="ARBA" id="ARBA00023136"/>
    </source>
</evidence>
<dbReference type="InterPro" id="IPR037066">
    <property type="entry name" value="Plug_dom_sf"/>
</dbReference>
<evidence type="ECO:0000259" key="12">
    <source>
        <dbReference type="Pfam" id="PF07715"/>
    </source>
</evidence>
<gene>
    <name evidence="13" type="ORF">GCM10022229_07990</name>
</gene>
<evidence type="ECO:0000256" key="9">
    <source>
        <dbReference type="RuleBase" id="RU003357"/>
    </source>
</evidence>
<proteinExistence type="inferred from homology"/>
<evidence type="ECO:0000256" key="7">
    <source>
        <dbReference type="ARBA" id="ARBA00023237"/>
    </source>
</evidence>
<evidence type="ECO:0000313" key="14">
    <source>
        <dbReference type="Proteomes" id="UP001501727"/>
    </source>
</evidence>
<evidence type="ECO:0000256" key="4">
    <source>
        <dbReference type="ARBA" id="ARBA00022692"/>
    </source>
</evidence>
<dbReference type="InterPro" id="IPR012910">
    <property type="entry name" value="Plug_dom"/>
</dbReference>
<feature type="signal peptide" evidence="10">
    <location>
        <begin position="1"/>
        <end position="24"/>
    </location>
</feature>
<keyword evidence="14" id="KW-1185">Reference proteome</keyword>
<reference evidence="14" key="1">
    <citation type="journal article" date="2019" name="Int. J. Syst. Evol. Microbiol.">
        <title>The Global Catalogue of Microorganisms (GCM) 10K type strain sequencing project: providing services to taxonomists for standard genome sequencing and annotation.</title>
        <authorList>
            <consortium name="The Broad Institute Genomics Platform"/>
            <consortium name="The Broad Institute Genome Sequencing Center for Infectious Disease"/>
            <person name="Wu L."/>
            <person name="Ma J."/>
        </authorList>
    </citation>
    <scope>NUCLEOTIDE SEQUENCE [LARGE SCALE GENOMIC DNA]</scope>
    <source>
        <strain evidence="14">JCM 16916</strain>
    </source>
</reference>
<dbReference type="InterPro" id="IPR000531">
    <property type="entry name" value="Beta-barrel_TonB"/>
</dbReference>
<evidence type="ECO:0000256" key="8">
    <source>
        <dbReference type="PROSITE-ProRule" id="PRU01360"/>
    </source>
</evidence>
<evidence type="ECO:0000259" key="11">
    <source>
        <dbReference type="Pfam" id="PF00593"/>
    </source>
</evidence>
<dbReference type="Gene3D" id="2.170.130.10">
    <property type="entry name" value="TonB-dependent receptor, plug domain"/>
    <property type="match status" value="1"/>
</dbReference>
<evidence type="ECO:0000256" key="2">
    <source>
        <dbReference type="ARBA" id="ARBA00022448"/>
    </source>
</evidence>
<feature type="domain" description="TonB-dependent receptor-like beta-barrel" evidence="11">
    <location>
        <begin position="324"/>
        <end position="926"/>
    </location>
</feature>
<keyword evidence="2 8" id="KW-0813">Transport</keyword>
<keyword evidence="10" id="KW-0732">Signal</keyword>
<dbReference type="PANTHER" id="PTHR47234:SF2">
    <property type="entry name" value="TONB-DEPENDENT RECEPTOR"/>
    <property type="match status" value="1"/>
</dbReference>
<evidence type="ECO:0000256" key="10">
    <source>
        <dbReference type="SAM" id="SignalP"/>
    </source>
</evidence>
<dbReference type="Pfam" id="PF00593">
    <property type="entry name" value="TonB_dep_Rec_b-barrel"/>
    <property type="match status" value="1"/>
</dbReference>